<evidence type="ECO:0000313" key="12">
    <source>
        <dbReference type="Proteomes" id="UP000274578"/>
    </source>
</evidence>
<name>A0A3S4V8S6_9BACT</name>
<evidence type="ECO:0000256" key="6">
    <source>
        <dbReference type="ARBA" id="ARBA00022837"/>
    </source>
</evidence>
<feature type="modified residue" description="3-oxoalanine (Ser)" evidence="7">
    <location>
        <position position="91"/>
    </location>
</feature>
<dbReference type="Gene3D" id="3.40.720.10">
    <property type="entry name" value="Alkaline Phosphatase, subunit A"/>
    <property type="match status" value="1"/>
</dbReference>
<evidence type="ECO:0000256" key="7">
    <source>
        <dbReference type="PIRSR" id="PIRSR600917-52"/>
    </source>
</evidence>
<comment type="PTM">
    <text evidence="7">The conversion to 3-oxoalanine (also known as C-formylglycine, FGly), of a serine or cysteine residue in prokaryotes and of a cysteine residue in eukaryotes, is critical for catalytic activity.</text>
</comment>
<dbReference type="CDD" id="cd16144">
    <property type="entry name" value="ARS_like"/>
    <property type="match status" value="1"/>
</dbReference>
<dbReference type="EMBL" id="LR134384">
    <property type="protein sequence ID" value="VEH14797.1"/>
    <property type="molecule type" value="Genomic_DNA"/>
</dbReference>
<dbReference type="EC" id="3.1.6.1" evidence="11"/>
<evidence type="ECO:0000256" key="3">
    <source>
        <dbReference type="ARBA" id="ARBA00022723"/>
    </source>
</evidence>
<dbReference type="RefSeq" id="WP_026285939.1">
    <property type="nucleotide sequence ID" value="NZ_LR134384.1"/>
</dbReference>
<accession>A0A3S4V8S6</accession>
<keyword evidence="5 11" id="KW-0378">Hydrolase</keyword>
<evidence type="ECO:0000256" key="4">
    <source>
        <dbReference type="ARBA" id="ARBA00022729"/>
    </source>
</evidence>
<evidence type="ECO:0000256" key="2">
    <source>
        <dbReference type="ARBA" id="ARBA00008779"/>
    </source>
</evidence>
<comment type="similarity">
    <text evidence="2">Belongs to the sulfatase family.</text>
</comment>
<dbReference type="Pfam" id="PF00884">
    <property type="entry name" value="Sulfatase"/>
    <property type="match status" value="1"/>
</dbReference>
<evidence type="ECO:0000256" key="9">
    <source>
        <dbReference type="SAM" id="SignalP"/>
    </source>
</evidence>
<dbReference type="Proteomes" id="UP000274578">
    <property type="component" value="Chromosome 1"/>
</dbReference>
<keyword evidence="6" id="KW-0106">Calcium</keyword>
<dbReference type="InterPro" id="IPR000917">
    <property type="entry name" value="Sulfatase_N"/>
</dbReference>
<feature type="signal peptide" evidence="9">
    <location>
        <begin position="1"/>
        <end position="29"/>
    </location>
</feature>
<gene>
    <name evidence="11" type="primary">atsA</name>
    <name evidence="11" type="ORF">NCTC13071_00781</name>
</gene>
<dbReference type="SUPFAM" id="SSF53649">
    <property type="entry name" value="Alkaline phosphatase-like"/>
    <property type="match status" value="1"/>
</dbReference>
<evidence type="ECO:0000256" key="8">
    <source>
        <dbReference type="SAM" id="MobiDB-lite"/>
    </source>
</evidence>
<sequence>MKTFQPIPMGHFSVALSAMFLAVASSARAQDRVDNRPNIILFMVDDMGWQDTSLPFWTQRTMYNNRYETPNMERLAARGMMFSQAYACPISSPSRCSLMTGSNAARHRVTNWTLEKNKSTDLKDDRLTLPEWNYNGISGVEGCRNTYRATSFVNLLQASGYHTIHCGKAHWGARDTPGEDPHHWGFEVNIAGHAGGGPATYLSERHYGNTDNPAKQHKMAIPGLEKYWDTGTFLTEALTREALKSLDKAKRYNQPFYLYMSHYAVHIPIDRDPRYYDKYLKKGLSEKEAAYASLVEGMDKSLGDILDWLDKNDETRRTIVIFMSDNGGYATGSQWRDQPLFTQNSPLKSGKGSMYEGGIREPMIVSWPGTVKPGSVCRQYVMIEDYFPTLLEMAGIKHYKVPQKVDGKSFIPLLKGTGDPSRGRMLVWNYPNVWGNVGPGISLNCAIREGDWKLIYNYKTHEKELYDIPNDIGEAHNLAAERPSIVKKLSKKLGNYLRKVAAQRPSEKASGTPCPWPDEVK</sequence>
<dbReference type="AlphaFoldDB" id="A0A3S4V8S6"/>
<protein>
    <submittedName>
        <fullName evidence="11">Arylsulfatase</fullName>
        <ecNumber evidence="11">3.1.6.1</ecNumber>
    </submittedName>
</protein>
<dbReference type="FunFam" id="3.40.720.10:FF:000101">
    <property type="entry name" value="Secreted sulfatase ydeN"/>
    <property type="match status" value="1"/>
</dbReference>
<dbReference type="PROSITE" id="PS00523">
    <property type="entry name" value="SULFATASE_1"/>
    <property type="match status" value="1"/>
</dbReference>
<dbReference type="GO" id="GO:0004065">
    <property type="term" value="F:arylsulfatase activity"/>
    <property type="evidence" value="ECO:0007669"/>
    <property type="project" value="UniProtKB-EC"/>
</dbReference>
<comment type="cofactor">
    <cofactor evidence="1">
        <name>Ca(2+)</name>
        <dbReference type="ChEBI" id="CHEBI:29108"/>
    </cofactor>
</comment>
<dbReference type="KEGG" id="poc:NCTC13071_00781"/>
<dbReference type="InterPro" id="IPR024607">
    <property type="entry name" value="Sulfatase_CS"/>
</dbReference>
<dbReference type="Gene3D" id="3.30.1120.10">
    <property type="match status" value="1"/>
</dbReference>
<feature type="chain" id="PRO_5018711136" evidence="9">
    <location>
        <begin position="30"/>
        <end position="521"/>
    </location>
</feature>
<dbReference type="GO" id="GO:0046872">
    <property type="term" value="F:metal ion binding"/>
    <property type="evidence" value="ECO:0007669"/>
    <property type="project" value="UniProtKB-KW"/>
</dbReference>
<dbReference type="InterPro" id="IPR050738">
    <property type="entry name" value="Sulfatase"/>
</dbReference>
<dbReference type="PANTHER" id="PTHR42693:SF42">
    <property type="entry name" value="ARYLSULFATASE G"/>
    <property type="match status" value="1"/>
</dbReference>
<dbReference type="GeneID" id="85011667"/>
<evidence type="ECO:0000256" key="1">
    <source>
        <dbReference type="ARBA" id="ARBA00001913"/>
    </source>
</evidence>
<keyword evidence="3" id="KW-0479">Metal-binding</keyword>
<evidence type="ECO:0000313" key="11">
    <source>
        <dbReference type="EMBL" id="VEH14797.1"/>
    </source>
</evidence>
<dbReference type="PANTHER" id="PTHR42693">
    <property type="entry name" value="ARYLSULFATASE FAMILY MEMBER"/>
    <property type="match status" value="1"/>
</dbReference>
<evidence type="ECO:0000256" key="5">
    <source>
        <dbReference type="ARBA" id="ARBA00022801"/>
    </source>
</evidence>
<keyword evidence="4 9" id="KW-0732">Signal</keyword>
<reference evidence="11 12" key="1">
    <citation type="submission" date="2018-12" db="EMBL/GenBank/DDBJ databases">
        <authorList>
            <consortium name="Pathogen Informatics"/>
        </authorList>
    </citation>
    <scope>NUCLEOTIDE SEQUENCE [LARGE SCALE GENOMIC DNA]</scope>
    <source>
        <strain evidence="11 12">NCTC13071</strain>
    </source>
</reference>
<proteinExistence type="inferred from homology"/>
<feature type="region of interest" description="Disordered" evidence="8">
    <location>
        <begin position="502"/>
        <end position="521"/>
    </location>
</feature>
<dbReference type="InterPro" id="IPR017850">
    <property type="entry name" value="Alkaline_phosphatase_core_sf"/>
</dbReference>
<organism evidence="11 12">
    <name type="scientific">Segatella oris</name>
    <dbReference type="NCBI Taxonomy" id="28135"/>
    <lineage>
        <taxon>Bacteria</taxon>
        <taxon>Pseudomonadati</taxon>
        <taxon>Bacteroidota</taxon>
        <taxon>Bacteroidia</taxon>
        <taxon>Bacteroidales</taxon>
        <taxon>Prevotellaceae</taxon>
        <taxon>Segatella</taxon>
    </lineage>
</organism>
<feature type="domain" description="Sulfatase N-terminal" evidence="10">
    <location>
        <begin position="37"/>
        <end position="396"/>
    </location>
</feature>
<evidence type="ECO:0000259" key="10">
    <source>
        <dbReference type="Pfam" id="PF00884"/>
    </source>
</evidence>